<dbReference type="InterPro" id="IPR043135">
    <property type="entry name" value="Fur_C"/>
</dbReference>
<dbReference type="GO" id="GO:0000976">
    <property type="term" value="F:transcription cis-regulatory region binding"/>
    <property type="evidence" value="ECO:0007669"/>
    <property type="project" value="TreeGrafter"/>
</dbReference>
<keyword evidence="9" id="KW-0238">DNA-binding</keyword>
<keyword evidence="14" id="KW-1185">Reference proteome</keyword>
<evidence type="ECO:0000256" key="2">
    <source>
        <dbReference type="ARBA" id="ARBA00007957"/>
    </source>
</evidence>
<dbReference type="Proteomes" id="UP000287533">
    <property type="component" value="Unassembled WGS sequence"/>
</dbReference>
<dbReference type="Gene3D" id="3.30.1490.190">
    <property type="match status" value="1"/>
</dbReference>
<feature type="binding site" evidence="11">
    <location>
        <position position="123"/>
    </location>
    <ligand>
        <name>Zn(2+)</name>
        <dbReference type="ChEBI" id="CHEBI:29105"/>
    </ligand>
</feature>
<evidence type="ECO:0000256" key="5">
    <source>
        <dbReference type="ARBA" id="ARBA00022491"/>
    </source>
</evidence>
<dbReference type="Pfam" id="PF01475">
    <property type="entry name" value="FUR"/>
    <property type="match status" value="1"/>
</dbReference>
<keyword evidence="4" id="KW-0963">Cytoplasm</keyword>
<keyword evidence="10" id="KW-0804">Transcription</keyword>
<name>A0A430FJZ2_9BIFI</name>
<dbReference type="EMBL" id="QXGL01000003">
    <property type="protein sequence ID" value="RSX53071.1"/>
    <property type="molecule type" value="Genomic_DNA"/>
</dbReference>
<comment type="subunit">
    <text evidence="3">Homodimer.</text>
</comment>
<dbReference type="InterPro" id="IPR036390">
    <property type="entry name" value="WH_DNA-bd_sf"/>
</dbReference>
<evidence type="ECO:0000256" key="7">
    <source>
        <dbReference type="ARBA" id="ARBA00022833"/>
    </source>
</evidence>
<keyword evidence="7 11" id="KW-0862">Zinc</keyword>
<comment type="cofactor">
    <cofactor evidence="12">
        <name>Mn(2+)</name>
        <dbReference type="ChEBI" id="CHEBI:29035"/>
    </cofactor>
    <cofactor evidence="12">
        <name>Fe(2+)</name>
        <dbReference type="ChEBI" id="CHEBI:29033"/>
    </cofactor>
    <text evidence="12">Binds 1 Mn(2+) or Fe(2+) ion per subunit.</text>
</comment>
<evidence type="ECO:0000256" key="9">
    <source>
        <dbReference type="ARBA" id="ARBA00023125"/>
    </source>
</evidence>
<keyword evidence="8" id="KW-0805">Transcription regulation</keyword>
<dbReference type="GO" id="GO:0005829">
    <property type="term" value="C:cytosol"/>
    <property type="evidence" value="ECO:0007669"/>
    <property type="project" value="TreeGrafter"/>
</dbReference>
<dbReference type="SUPFAM" id="SSF46785">
    <property type="entry name" value="Winged helix' DNA-binding domain"/>
    <property type="match status" value="1"/>
</dbReference>
<dbReference type="AlphaFoldDB" id="A0A430FJZ2"/>
<evidence type="ECO:0000256" key="11">
    <source>
        <dbReference type="PIRSR" id="PIRSR602481-1"/>
    </source>
</evidence>
<dbReference type="PANTHER" id="PTHR33202:SF2">
    <property type="entry name" value="FERRIC UPTAKE REGULATION PROTEIN"/>
    <property type="match status" value="1"/>
</dbReference>
<proteinExistence type="inferred from homology"/>
<keyword evidence="12" id="KW-0408">Iron</keyword>
<dbReference type="Gene3D" id="1.10.10.10">
    <property type="entry name" value="Winged helix-like DNA-binding domain superfamily/Winged helix DNA-binding domain"/>
    <property type="match status" value="1"/>
</dbReference>
<dbReference type="GO" id="GO:0008270">
    <property type="term" value="F:zinc ion binding"/>
    <property type="evidence" value="ECO:0007669"/>
    <property type="project" value="TreeGrafter"/>
</dbReference>
<dbReference type="RefSeq" id="WP_125980597.1">
    <property type="nucleotide sequence ID" value="NZ_QXGL01000003.1"/>
</dbReference>
<evidence type="ECO:0000256" key="3">
    <source>
        <dbReference type="ARBA" id="ARBA00011738"/>
    </source>
</evidence>
<feature type="binding site" evidence="12">
    <location>
        <position position="98"/>
    </location>
    <ligand>
        <name>Fe cation</name>
        <dbReference type="ChEBI" id="CHEBI:24875"/>
    </ligand>
</feature>
<keyword evidence="5" id="KW-0678">Repressor</keyword>
<evidence type="ECO:0000256" key="4">
    <source>
        <dbReference type="ARBA" id="ARBA00022490"/>
    </source>
</evidence>
<comment type="similarity">
    <text evidence="2">Belongs to the Fur family.</text>
</comment>
<feature type="binding site" evidence="11">
    <location>
        <position position="87"/>
    </location>
    <ligand>
        <name>Zn(2+)</name>
        <dbReference type="ChEBI" id="CHEBI:29105"/>
    </ligand>
</feature>
<dbReference type="OrthoDB" id="8659436at2"/>
<evidence type="ECO:0000313" key="14">
    <source>
        <dbReference type="Proteomes" id="UP000287533"/>
    </source>
</evidence>
<comment type="subcellular location">
    <subcellularLocation>
        <location evidence="1">Cytoplasm</location>
    </subcellularLocation>
</comment>
<comment type="cofactor">
    <cofactor evidence="11">
        <name>Zn(2+)</name>
        <dbReference type="ChEBI" id="CHEBI:29105"/>
    </cofactor>
    <text evidence="11">Binds 1 zinc ion per subunit.</text>
</comment>
<feature type="binding site" evidence="12">
    <location>
        <position position="78"/>
    </location>
    <ligand>
        <name>Fe cation</name>
        <dbReference type="ChEBI" id="CHEBI:24875"/>
    </ligand>
</feature>
<feature type="binding site" evidence="11">
    <location>
        <position position="84"/>
    </location>
    <ligand>
        <name>Zn(2+)</name>
        <dbReference type="ChEBI" id="CHEBI:29105"/>
    </ligand>
</feature>
<accession>A0A430FJZ2</accession>
<dbReference type="GO" id="GO:1900376">
    <property type="term" value="P:regulation of secondary metabolite biosynthetic process"/>
    <property type="evidence" value="ECO:0007669"/>
    <property type="project" value="TreeGrafter"/>
</dbReference>
<evidence type="ECO:0000256" key="8">
    <source>
        <dbReference type="ARBA" id="ARBA00023015"/>
    </source>
</evidence>
<evidence type="ECO:0000256" key="1">
    <source>
        <dbReference type="ARBA" id="ARBA00004496"/>
    </source>
</evidence>
<dbReference type="GO" id="GO:0003700">
    <property type="term" value="F:DNA-binding transcription factor activity"/>
    <property type="evidence" value="ECO:0007669"/>
    <property type="project" value="InterPro"/>
</dbReference>
<gene>
    <name evidence="13" type="ORF">D2E25_1044</name>
</gene>
<protein>
    <submittedName>
        <fullName evidence="13">Peptide ABC transporter substrate-binding protein</fullName>
    </submittedName>
</protein>
<dbReference type="CDD" id="cd07153">
    <property type="entry name" value="Fur_like"/>
    <property type="match status" value="1"/>
</dbReference>
<sequence>MTGPVRHTRQKDAVLAQLRDCDDFVSAQELHRKLEDEGLKIGLATVYRQLNALADSGAADTIRLDGQQLFRLCGDDAHHHHLVCRSCGKTVEIDPPSEAWLRKVATTHGFTVESHTLEVFGLCPDCRAASSGCVEPTEISHSETHI</sequence>
<evidence type="ECO:0000256" key="12">
    <source>
        <dbReference type="PIRSR" id="PIRSR602481-2"/>
    </source>
</evidence>
<feature type="binding site" evidence="11">
    <location>
        <position position="126"/>
    </location>
    <ligand>
        <name>Zn(2+)</name>
        <dbReference type="ChEBI" id="CHEBI:29105"/>
    </ligand>
</feature>
<evidence type="ECO:0000256" key="6">
    <source>
        <dbReference type="ARBA" id="ARBA00022723"/>
    </source>
</evidence>
<dbReference type="InterPro" id="IPR036388">
    <property type="entry name" value="WH-like_DNA-bd_sf"/>
</dbReference>
<organism evidence="13 14">
    <name type="scientific">Bifidobacterium goeldii</name>
    <dbReference type="NCBI Taxonomy" id="2306975"/>
    <lineage>
        <taxon>Bacteria</taxon>
        <taxon>Bacillati</taxon>
        <taxon>Actinomycetota</taxon>
        <taxon>Actinomycetes</taxon>
        <taxon>Bifidobacteriales</taxon>
        <taxon>Bifidobacteriaceae</taxon>
        <taxon>Bifidobacterium</taxon>
    </lineage>
</organism>
<feature type="binding site" evidence="12">
    <location>
        <position position="115"/>
    </location>
    <ligand>
        <name>Fe cation</name>
        <dbReference type="ChEBI" id="CHEBI:24875"/>
    </ligand>
</feature>
<dbReference type="InterPro" id="IPR002481">
    <property type="entry name" value="FUR"/>
</dbReference>
<keyword evidence="6 11" id="KW-0479">Metal-binding</keyword>
<evidence type="ECO:0000256" key="10">
    <source>
        <dbReference type="ARBA" id="ARBA00023163"/>
    </source>
</evidence>
<evidence type="ECO:0000313" key="13">
    <source>
        <dbReference type="EMBL" id="RSX53071.1"/>
    </source>
</evidence>
<dbReference type="PANTHER" id="PTHR33202">
    <property type="entry name" value="ZINC UPTAKE REGULATION PROTEIN"/>
    <property type="match status" value="1"/>
</dbReference>
<comment type="caution">
    <text evidence="13">The sequence shown here is derived from an EMBL/GenBank/DDBJ whole genome shotgun (WGS) entry which is preliminary data.</text>
</comment>
<reference evidence="13 14" key="1">
    <citation type="submission" date="2018-09" db="EMBL/GenBank/DDBJ databases">
        <title>Characterization of the phylogenetic diversity of five novel species belonging to the genus Bifidobacterium.</title>
        <authorList>
            <person name="Lugli G.A."/>
            <person name="Duranti S."/>
            <person name="Milani C."/>
        </authorList>
    </citation>
    <scope>NUCLEOTIDE SEQUENCE [LARGE SCALE GENOMIC DNA]</scope>
    <source>
        <strain evidence="13 14">2034B</strain>
    </source>
</reference>
<dbReference type="GO" id="GO:0045892">
    <property type="term" value="P:negative regulation of DNA-templated transcription"/>
    <property type="evidence" value="ECO:0007669"/>
    <property type="project" value="TreeGrafter"/>
</dbReference>